<accession>A0A6H5IE83</accession>
<evidence type="ECO:0000256" key="1">
    <source>
        <dbReference type="SAM" id="MobiDB-lite"/>
    </source>
</evidence>
<name>A0A6H5IE83_9HYME</name>
<keyword evidence="3" id="KW-1185">Reference proteome</keyword>
<feature type="region of interest" description="Disordered" evidence="1">
    <location>
        <begin position="188"/>
        <end position="221"/>
    </location>
</feature>
<feature type="region of interest" description="Disordered" evidence="1">
    <location>
        <begin position="574"/>
        <end position="598"/>
    </location>
</feature>
<evidence type="ECO:0000313" key="3">
    <source>
        <dbReference type="Proteomes" id="UP000479190"/>
    </source>
</evidence>
<protein>
    <submittedName>
        <fullName evidence="2">Uncharacterized protein</fullName>
    </submittedName>
</protein>
<feature type="compositionally biased region" description="Polar residues" evidence="1">
    <location>
        <begin position="188"/>
        <end position="202"/>
    </location>
</feature>
<dbReference type="Gene3D" id="1.25.40.20">
    <property type="entry name" value="Ankyrin repeat-containing domain"/>
    <property type="match status" value="1"/>
</dbReference>
<dbReference type="Proteomes" id="UP000479190">
    <property type="component" value="Unassembled WGS sequence"/>
</dbReference>
<reference evidence="2 3" key="1">
    <citation type="submission" date="2020-02" db="EMBL/GenBank/DDBJ databases">
        <authorList>
            <person name="Ferguson B K."/>
        </authorList>
    </citation>
    <scope>NUCLEOTIDE SEQUENCE [LARGE SCALE GENOMIC DNA]</scope>
</reference>
<dbReference type="InterPro" id="IPR036770">
    <property type="entry name" value="Ankyrin_rpt-contain_sf"/>
</dbReference>
<organism evidence="2 3">
    <name type="scientific">Trichogramma brassicae</name>
    <dbReference type="NCBI Taxonomy" id="86971"/>
    <lineage>
        <taxon>Eukaryota</taxon>
        <taxon>Metazoa</taxon>
        <taxon>Ecdysozoa</taxon>
        <taxon>Arthropoda</taxon>
        <taxon>Hexapoda</taxon>
        <taxon>Insecta</taxon>
        <taxon>Pterygota</taxon>
        <taxon>Neoptera</taxon>
        <taxon>Endopterygota</taxon>
        <taxon>Hymenoptera</taxon>
        <taxon>Apocrita</taxon>
        <taxon>Proctotrupomorpha</taxon>
        <taxon>Chalcidoidea</taxon>
        <taxon>Trichogrammatidae</taxon>
        <taxon>Trichogramma</taxon>
    </lineage>
</organism>
<dbReference type="SUPFAM" id="SSF48403">
    <property type="entry name" value="Ankyrin repeat"/>
    <property type="match status" value="1"/>
</dbReference>
<feature type="compositionally biased region" description="Basic residues" evidence="1">
    <location>
        <begin position="582"/>
        <end position="598"/>
    </location>
</feature>
<sequence>MKPTTYICARRRGRRRLRCGFSNSLQLLSAIYLRRSNARTGTQAGGSRERLMLFDTLYMCRIYTATKEGCAGNEGSAREFAGRLNVCWLLSRKTQAADAATADTAAARRMYMIAAEAAAERAPLPLHTTSTYTSTRLPVVLLLLRPSVLPTCAGKRTRTLARKDVDVDDGDAAGRVCNPLNIIIEKMQQTSPSMHGNRSSSGAEAYSQHETTSRRRQRRLRRRGLHQSCTVYNGFVYFTRIIQRDGDDDYDETSRVRVSACTSGRVRFTLRERTNDSFDAFTSCDVCARASLGRKAVATASLQMKIFQSTHLCACVLAEDGLLLARARIHHVESSSSSLQSITLYSQTTLHSDAYDIVVHTDDTKREREILVLISLVSMCTCDPTVRAWKLSIALFTAIVYIAYTYTHTKTLNFYYYCCSPISLSFERIYTICARAYTIICGNFFLEKSRAMYWTSGEFLFFLLSWTPSKWPRASQDRSLHIATIGSKICYARLLLNAGADVKRVNHEGDTVLNYILHNGEDPNIVKTVELSLNRGSEPYNSNEARSDRHDPSIIKLHGTLSSSISIATAAATAATADKVASRRKRSRRGRQKSPRAH</sequence>
<dbReference type="AlphaFoldDB" id="A0A6H5IE83"/>
<gene>
    <name evidence="2" type="ORF">TBRA_LOCUS5658</name>
</gene>
<evidence type="ECO:0000313" key="2">
    <source>
        <dbReference type="EMBL" id="CAB0033760.1"/>
    </source>
</evidence>
<dbReference type="EMBL" id="CADCXV010000723">
    <property type="protein sequence ID" value="CAB0033760.1"/>
    <property type="molecule type" value="Genomic_DNA"/>
</dbReference>
<proteinExistence type="predicted"/>